<reference evidence="3 4" key="1">
    <citation type="submission" date="2019-04" db="EMBL/GenBank/DDBJ databases">
        <title>Comparative genomics and transcriptomics to analyze fruiting body development in filamentous ascomycetes.</title>
        <authorList>
            <consortium name="DOE Joint Genome Institute"/>
            <person name="Lutkenhaus R."/>
            <person name="Traeger S."/>
            <person name="Breuer J."/>
            <person name="Kuo A."/>
            <person name="Lipzen A."/>
            <person name="Pangilinan J."/>
            <person name="Dilworth D."/>
            <person name="Sandor L."/>
            <person name="Poggeler S."/>
            <person name="Barry K."/>
            <person name="Grigoriev I.V."/>
            <person name="Nowrousian M."/>
        </authorList>
    </citation>
    <scope>NUCLEOTIDE SEQUENCE [LARGE SCALE GENOMIC DNA]</scope>
    <source>
        <strain evidence="3 4">CBS 389.68</strain>
    </source>
</reference>
<keyword evidence="2" id="KW-0472">Membrane</keyword>
<dbReference type="OrthoDB" id="5367275at2759"/>
<organism evidence="3 4">
    <name type="scientific">Ascodesmis nigricans</name>
    <dbReference type="NCBI Taxonomy" id="341454"/>
    <lineage>
        <taxon>Eukaryota</taxon>
        <taxon>Fungi</taxon>
        <taxon>Dikarya</taxon>
        <taxon>Ascomycota</taxon>
        <taxon>Pezizomycotina</taxon>
        <taxon>Pezizomycetes</taxon>
        <taxon>Pezizales</taxon>
        <taxon>Ascodesmidaceae</taxon>
        <taxon>Ascodesmis</taxon>
    </lineage>
</organism>
<dbReference type="InParanoid" id="A0A4S2N5M4"/>
<sequence>MARLGLRIIFLVVFSFTVILFYTGYHVQQQSLSAIRDVIPSPPEPPPPPAPPSTIPPELHRSSLLRRTAYITAITNPVDFCNAVILFATLHRTRSDASRILHYPLSWDTERSHSRTTKRLFEVLSIRYHVESRGVEKPGLGSAFSETEFSRVLFLDSLGIFQKHFDEDLLADNGATSGGASLTLVRDPTEPGKLWDGWVLLRPSLDAAATVQGHLDDGVNAGEVLTKLYSQKAEIRNWYPVVLHLRQIRKRCRECWDGSGWDVEKVLKETRFLNFRDAEVRDVNNVLVGDARRKPGPEGVKEREVWEMLRRRWAKERAEVCGLDLLA</sequence>
<keyword evidence="2" id="KW-1133">Transmembrane helix</keyword>
<dbReference type="EMBL" id="ML220112">
    <property type="protein sequence ID" value="TGZ84507.1"/>
    <property type="molecule type" value="Genomic_DNA"/>
</dbReference>
<name>A0A4S2N5M4_9PEZI</name>
<feature type="region of interest" description="Disordered" evidence="1">
    <location>
        <begin position="37"/>
        <end position="56"/>
    </location>
</feature>
<evidence type="ECO:0000313" key="4">
    <source>
        <dbReference type="Proteomes" id="UP000298138"/>
    </source>
</evidence>
<evidence type="ECO:0000313" key="3">
    <source>
        <dbReference type="EMBL" id="TGZ84507.1"/>
    </source>
</evidence>
<dbReference type="AlphaFoldDB" id="A0A4S2N5M4"/>
<dbReference type="Proteomes" id="UP000298138">
    <property type="component" value="Unassembled WGS sequence"/>
</dbReference>
<keyword evidence="2" id="KW-0812">Transmembrane</keyword>
<keyword evidence="4" id="KW-1185">Reference proteome</keyword>
<proteinExistence type="predicted"/>
<evidence type="ECO:0000256" key="2">
    <source>
        <dbReference type="SAM" id="Phobius"/>
    </source>
</evidence>
<evidence type="ECO:0000256" key="1">
    <source>
        <dbReference type="SAM" id="MobiDB-lite"/>
    </source>
</evidence>
<feature type="compositionally biased region" description="Pro residues" evidence="1">
    <location>
        <begin position="40"/>
        <end position="55"/>
    </location>
</feature>
<accession>A0A4S2N5M4</accession>
<evidence type="ECO:0008006" key="5">
    <source>
        <dbReference type="Google" id="ProtNLM"/>
    </source>
</evidence>
<feature type="transmembrane region" description="Helical" evidence="2">
    <location>
        <begin position="7"/>
        <end position="25"/>
    </location>
</feature>
<gene>
    <name evidence="3" type="ORF">EX30DRAFT_391956</name>
</gene>
<protein>
    <recommendedName>
        <fullName evidence="5">Nucleotide-diphospho-sugar transferase</fullName>
    </recommendedName>
</protein>